<dbReference type="GO" id="GO:0070419">
    <property type="term" value="C:nonhomologous end joining complex"/>
    <property type="evidence" value="ECO:0007669"/>
    <property type="project" value="TreeGrafter"/>
</dbReference>
<dbReference type="InterPro" id="IPR027873">
    <property type="entry name" value="PAXX"/>
</dbReference>
<dbReference type="Pfam" id="PF15384">
    <property type="entry name" value="PAXX"/>
    <property type="match status" value="1"/>
</dbReference>
<reference evidence="2 3" key="1">
    <citation type="journal article" date="2021" name="Elife">
        <title>Chloroplast acquisition without the gene transfer in kleptoplastic sea slugs, Plakobranchus ocellatus.</title>
        <authorList>
            <person name="Maeda T."/>
            <person name="Takahashi S."/>
            <person name="Yoshida T."/>
            <person name="Shimamura S."/>
            <person name="Takaki Y."/>
            <person name="Nagai Y."/>
            <person name="Toyoda A."/>
            <person name="Suzuki Y."/>
            <person name="Arimoto A."/>
            <person name="Ishii H."/>
            <person name="Satoh N."/>
            <person name="Nishiyama T."/>
            <person name="Hasebe M."/>
            <person name="Maruyama T."/>
            <person name="Minagawa J."/>
            <person name="Obokata J."/>
            <person name="Shigenobu S."/>
        </authorList>
    </citation>
    <scope>NUCLEOTIDE SEQUENCE [LARGE SCALE GENOMIC DNA]</scope>
</reference>
<dbReference type="GO" id="GO:0006303">
    <property type="term" value="P:double-strand break repair via nonhomologous end joining"/>
    <property type="evidence" value="ECO:0007669"/>
    <property type="project" value="InterPro"/>
</dbReference>
<dbReference type="PANTHER" id="PTHR28586">
    <property type="entry name" value="PROTEIN PAXX"/>
    <property type="match status" value="1"/>
</dbReference>
<dbReference type="GO" id="GO:0005634">
    <property type="term" value="C:nucleus"/>
    <property type="evidence" value="ECO:0007669"/>
    <property type="project" value="TreeGrafter"/>
</dbReference>
<dbReference type="EMBL" id="BLXT01001244">
    <property type="protein sequence ID" value="GFN83837.1"/>
    <property type="molecule type" value="Genomic_DNA"/>
</dbReference>
<evidence type="ECO:0000313" key="3">
    <source>
        <dbReference type="Proteomes" id="UP000735302"/>
    </source>
</evidence>
<keyword evidence="3" id="KW-1185">Reference proteome</keyword>
<feature type="region of interest" description="Disordered" evidence="1">
    <location>
        <begin position="156"/>
        <end position="188"/>
    </location>
</feature>
<name>A0AAV3YMQ7_9GAST</name>
<comment type="caution">
    <text evidence="2">The sequence shown here is derived from an EMBL/GenBank/DDBJ whole genome shotgun (WGS) entry which is preliminary data.</text>
</comment>
<dbReference type="GO" id="GO:0035861">
    <property type="term" value="C:site of double-strand break"/>
    <property type="evidence" value="ECO:0007669"/>
    <property type="project" value="TreeGrafter"/>
</dbReference>
<dbReference type="PANTHER" id="PTHR28586:SF1">
    <property type="entry name" value="PROTEIN PAXX"/>
    <property type="match status" value="1"/>
</dbReference>
<gene>
    <name evidence="2" type="ORF">PoB_001034300</name>
</gene>
<dbReference type="CDD" id="cd22286">
    <property type="entry name" value="HD_PAXX_N"/>
    <property type="match status" value="1"/>
</dbReference>
<dbReference type="InterPro" id="IPR054134">
    <property type="entry name" value="PAXX_N"/>
</dbReference>
<proteinExistence type="predicted"/>
<evidence type="ECO:0000313" key="2">
    <source>
        <dbReference type="EMBL" id="GFN83837.1"/>
    </source>
</evidence>
<organism evidence="2 3">
    <name type="scientific">Plakobranchus ocellatus</name>
    <dbReference type="NCBI Taxonomy" id="259542"/>
    <lineage>
        <taxon>Eukaryota</taxon>
        <taxon>Metazoa</taxon>
        <taxon>Spiralia</taxon>
        <taxon>Lophotrochozoa</taxon>
        <taxon>Mollusca</taxon>
        <taxon>Gastropoda</taxon>
        <taxon>Heterobranchia</taxon>
        <taxon>Euthyneura</taxon>
        <taxon>Panpulmonata</taxon>
        <taxon>Sacoglossa</taxon>
        <taxon>Placobranchoidea</taxon>
        <taxon>Plakobranchidae</taxon>
        <taxon>Plakobranchus</taxon>
    </lineage>
</organism>
<dbReference type="Proteomes" id="UP000735302">
    <property type="component" value="Unassembled WGS sequence"/>
</dbReference>
<dbReference type="AlphaFoldDB" id="A0AAV3YMQ7"/>
<sequence length="204" mass="21735">MSDLTSLLQDANLDSAQRVVSNGRQKYLCFTKIKDAAIWVVSVTDGVDVWFLELDKEDLEAQRDLSGISSIESFLLKFSNGFSSGDVDIGRIGTKIKLTVGKGASAISLDLFEAKAAERKVELQALLFTLAGNCGQLEIQLSAANQQIEALKAQKSSGSGLGPLADLSPKKGQGQAKPKTAKVGMSVVNPSSRKRKIASGVVYD</sequence>
<accession>A0AAV3YMQ7</accession>
<evidence type="ECO:0000256" key="1">
    <source>
        <dbReference type="SAM" id="MobiDB-lite"/>
    </source>
</evidence>
<protein>
    <submittedName>
        <fullName evidence="2">Protein paxx</fullName>
    </submittedName>
</protein>
<dbReference type="GO" id="GO:0060090">
    <property type="term" value="F:molecular adaptor activity"/>
    <property type="evidence" value="ECO:0007669"/>
    <property type="project" value="TreeGrafter"/>
</dbReference>